<feature type="domain" description="ACB" evidence="3">
    <location>
        <begin position="3"/>
        <end position="113"/>
    </location>
</feature>
<evidence type="ECO:0000313" key="6">
    <source>
        <dbReference type="WBParaSite" id="EVEC_0000183001-mRNA-1"/>
    </source>
</evidence>
<dbReference type="Proteomes" id="UP000274131">
    <property type="component" value="Unassembled WGS sequence"/>
</dbReference>
<dbReference type="Gene3D" id="1.20.80.10">
    <property type="match status" value="1"/>
</dbReference>
<dbReference type="AlphaFoldDB" id="A0A0N4UWG6"/>
<evidence type="ECO:0000256" key="2">
    <source>
        <dbReference type="SAM" id="MobiDB-lite"/>
    </source>
</evidence>
<evidence type="ECO:0000313" key="4">
    <source>
        <dbReference type="EMBL" id="VDD86395.1"/>
    </source>
</evidence>
<dbReference type="STRING" id="51028.A0A0N4UWG6"/>
<sequence>MTSDDLFFEAVNDYKKMRARFDQRQELRGEYELLINFDQHTYHIFGLYQQATVGDINVPKLDYTDPVEISYMWAWIKGNRKWHAWNKCKGISKEEAKQLYISEVKKLQNELPDLIENWRDEQDPRIPDQKAWVPEEEKEERQIITEKAKAARRERDAIKRKEEEEAGMWDE</sequence>
<keyword evidence="1" id="KW-0446">Lipid-binding</keyword>
<keyword evidence="5" id="KW-1185">Reference proteome</keyword>
<dbReference type="GO" id="GO:0000062">
    <property type="term" value="F:fatty-acyl-CoA binding"/>
    <property type="evidence" value="ECO:0007669"/>
    <property type="project" value="InterPro"/>
</dbReference>
<evidence type="ECO:0000259" key="3">
    <source>
        <dbReference type="PROSITE" id="PS51228"/>
    </source>
</evidence>
<dbReference type="SUPFAM" id="SSF47027">
    <property type="entry name" value="Acyl-CoA binding protein"/>
    <property type="match status" value="1"/>
</dbReference>
<organism evidence="6">
    <name type="scientific">Enterobius vermicularis</name>
    <name type="common">Human pinworm</name>
    <dbReference type="NCBI Taxonomy" id="51028"/>
    <lineage>
        <taxon>Eukaryota</taxon>
        <taxon>Metazoa</taxon>
        <taxon>Ecdysozoa</taxon>
        <taxon>Nematoda</taxon>
        <taxon>Chromadorea</taxon>
        <taxon>Rhabditida</taxon>
        <taxon>Spirurina</taxon>
        <taxon>Oxyuridomorpha</taxon>
        <taxon>Oxyuroidea</taxon>
        <taxon>Oxyuridae</taxon>
        <taxon>Enterobius</taxon>
    </lineage>
</organism>
<feature type="region of interest" description="Disordered" evidence="2">
    <location>
        <begin position="120"/>
        <end position="171"/>
    </location>
</feature>
<proteinExistence type="predicted"/>
<dbReference type="OrthoDB" id="346910at2759"/>
<dbReference type="PROSITE" id="PS51228">
    <property type="entry name" value="ACB_2"/>
    <property type="match status" value="1"/>
</dbReference>
<evidence type="ECO:0000313" key="5">
    <source>
        <dbReference type="Proteomes" id="UP000274131"/>
    </source>
</evidence>
<name>A0A0N4UWG6_ENTVE</name>
<dbReference type="InterPro" id="IPR000582">
    <property type="entry name" value="Acyl-CoA-binding_protein"/>
</dbReference>
<reference evidence="6" key="1">
    <citation type="submission" date="2017-02" db="UniProtKB">
        <authorList>
            <consortium name="WormBaseParasite"/>
        </authorList>
    </citation>
    <scope>IDENTIFICATION</scope>
</reference>
<gene>
    <name evidence="4" type="ORF">EVEC_LOCUS1538</name>
</gene>
<dbReference type="GO" id="GO:0006631">
    <property type="term" value="P:fatty acid metabolic process"/>
    <property type="evidence" value="ECO:0007669"/>
    <property type="project" value="TreeGrafter"/>
</dbReference>
<dbReference type="InterPro" id="IPR014352">
    <property type="entry name" value="FERM/acyl-CoA-bd_prot_sf"/>
</dbReference>
<dbReference type="InterPro" id="IPR035984">
    <property type="entry name" value="Acyl-CoA-binding_sf"/>
</dbReference>
<dbReference type="WBParaSite" id="EVEC_0000183001-mRNA-1">
    <property type="protein sequence ID" value="EVEC_0000183001-mRNA-1"/>
    <property type="gene ID" value="EVEC_0000183001"/>
</dbReference>
<dbReference type="Pfam" id="PF00887">
    <property type="entry name" value="ACBP"/>
    <property type="match status" value="1"/>
</dbReference>
<protein>
    <submittedName>
        <fullName evidence="6">ACB domain-containing protein</fullName>
    </submittedName>
</protein>
<dbReference type="EMBL" id="UXUI01007225">
    <property type="protein sequence ID" value="VDD86395.1"/>
    <property type="molecule type" value="Genomic_DNA"/>
</dbReference>
<dbReference type="PANTHER" id="PTHR23310:SF124">
    <property type="entry name" value="ACB DOMAIN-CONTAINING PROTEIN"/>
    <property type="match status" value="1"/>
</dbReference>
<dbReference type="PANTHER" id="PTHR23310">
    <property type="entry name" value="ACYL-COA-BINDING PROTEIN, ACBP"/>
    <property type="match status" value="1"/>
</dbReference>
<accession>A0A0N4UWG6</accession>
<evidence type="ECO:0000256" key="1">
    <source>
        <dbReference type="ARBA" id="ARBA00023121"/>
    </source>
</evidence>
<feature type="compositionally biased region" description="Basic and acidic residues" evidence="2">
    <location>
        <begin position="120"/>
        <end position="163"/>
    </location>
</feature>
<reference evidence="4 5" key="2">
    <citation type="submission" date="2018-10" db="EMBL/GenBank/DDBJ databases">
        <authorList>
            <consortium name="Pathogen Informatics"/>
        </authorList>
    </citation>
    <scope>NUCLEOTIDE SEQUENCE [LARGE SCALE GENOMIC DNA]</scope>
</reference>